<reference evidence="2" key="1">
    <citation type="submission" date="2016-10" db="EMBL/GenBank/DDBJ databases">
        <authorList>
            <person name="Varghese N."/>
            <person name="Submissions S."/>
        </authorList>
    </citation>
    <scope>NUCLEOTIDE SEQUENCE [LARGE SCALE GENOMIC DNA]</scope>
    <source>
        <strain evidence="2">CGMCC 4.3506</strain>
    </source>
</reference>
<gene>
    <name evidence="1" type="ORF">SAMN05216553_101651</name>
</gene>
<protein>
    <submittedName>
        <fullName evidence="1">Uncharacterized protein</fullName>
    </submittedName>
</protein>
<name>A0A1G7L4W1_9PSEU</name>
<dbReference type="AlphaFoldDB" id="A0A1G7L4W1"/>
<dbReference type="Proteomes" id="UP000199623">
    <property type="component" value="Unassembled WGS sequence"/>
</dbReference>
<accession>A0A1G7L4W1</accession>
<evidence type="ECO:0000313" key="1">
    <source>
        <dbReference type="EMBL" id="SDF44039.1"/>
    </source>
</evidence>
<organism evidence="1 2">
    <name type="scientific">Lentzea fradiae</name>
    <dbReference type="NCBI Taxonomy" id="200378"/>
    <lineage>
        <taxon>Bacteria</taxon>
        <taxon>Bacillati</taxon>
        <taxon>Actinomycetota</taxon>
        <taxon>Actinomycetes</taxon>
        <taxon>Pseudonocardiales</taxon>
        <taxon>Pseudonocardiaceae</taxon>
        <taxon>Lentzea</taxon>
    </lineage>
</organism>
<sequence>MIDSLSDGAQADFVVPLGMCGRMLAGGDYSALELVAAACTVRYAAEPHVSEFSGSLVQMLAQLPR</sequence>
<dbReference type="EMBL" id="FNCC01000001">
    <property type="protein sequence ID" value="SDF44039.1"/>
    <property type="molecule type" value="Genomic_DNA"/>
</dbReference>
<proteinExistence type="predicted"/>
<evidence type="ECO:0000313" key="2">
    <source>
        <dbReference type="Proteomes" id="UP000199623"/>
    </source>
</evidence>
<keyword evidence="2" id="KW-1185">Reference proteome</keyword>